<evidence type="ECO:0000313" key="2">
    <source>
        <dbReference type="Proteomes" id="UP001227831"/>
    </source>
</evidence>
<name>A0ABU1AB25_9LACO</name>
<dbReference type="Proteomes" id="UP001227831">
    <property type="component" value="Unassembled WGS sequence"/>
</dbReference>
<comment type="caution">
    <text evidence="1">The sequence shown here is derived from an EMBL/GenBank/DDBJ whole genome shotgun (WGS) entry which is preliminary data.</text>
</comment>
<evidence type="ECO:0000313" key="1">
    <source>
        <dbReference type="EMBL" id="MDQ7938162.1"/>
    </source>
</evidence>
<proteinExistence type="predicted"/>
<organism evidence="1 2">
    <name type="scientific">Lactiplantibacillus brownii</name>
    <dbReference type="NCBI Taxonomy" id="3069269"/>
    <lineage>
        <taxon>Bacteria</taxon>
        <taxon>Bacillati</taxon>
        <taxon>Bacillota</taxon>
        <taxon>Bacilli</taxon>
        <taxon>Lactobacillales</taxon>
        <taxon>Lactobacillaceae</taxon>
        <taxon>Lactiplantibacillus</taxon>
    </lineage>
</organism>
<gene>
    <name evidence="1" type="ORF">RA086_11140</name>
</gene>
<sequence>MMNNFVSAVIIVHGQSEYALMKAIKSKLRLNIEVVARDKGRSSIQITALPGYFKNREFKNVRALTNHFPTIRYQKHQLIGCRIFTIMDVDDCEDVSVRQNYIEGHISGLGRHELQPYITPIYCLENFEDVLQDIGFEFVAKTNREKHQYIQVFGANGVIADVAAVEKLMTEMAQSKKTNLDVLLKYCLEQRPRF</sequence>
<reference evidence="1 2" key="1">
    <citation type="journal article" date="2023" name="Int. J. Syst. Evol. Microbiol.">
        <title>Lactiplantibacillus brownii sp. nov., a novel psychrotolerant species isolated from sauerkraut.</title>
        <authorList>
            <person name="Heng Y.C."/>
            <person name="Silvaraju S."/>
            <person name="Lee J.K.Y."/>
            <person name="Kittelmann S."/>
        </authorList>
    </citation>
    <scope>NUCLEOTIDE SEQUENCE [LARGE SCALE GENOMIC DNA]</scope>
    <source>
        <strain evidence="1 2">WILCCON 0030</strain>
    </source>
</reference>
<keyword evidence="2" id="KW-1185">Reference proteome</keyword>
<protein>
    <submittedName>
        <fullName evidence="1">Uncharacterized protein</fullName>
    </submittedName>
</protein>
<dbReference type="RefSeq" id="WP_308703857.1">
    <property type="nucleotide sequence ID" value="NZ_AP027463.1"/>
</dbReference>
<dbReference type="EMBL" id="JAVCWF010000001">
    <property type="protein sequence ID" value="MDQ7938162.1"/>
    <property type="molecule type" value="Genomic_DNA"/>
</dbReference>
<accession>A0ABU1AB25</accession>